<name>A0ABR2ZL52_9AGAR</name>
<protein>
    <submittedName>
        <fullName evidence="2">Uncharacterized protein</fullName>
    </submittedName>
</protein>
<reference evidence="2 3" key="1">
    <citation type="submission" date="2024-05" db="EMBL/GenBank/DDBJ databases">
        <title>A draft genome resource for the thread blight pathogen Marasmius tenuissimus strain MS-2.</title>
        <authorList>
            <person name="Yulfo-Soto G.E."/>
            <person name="Baruah I.K."/>
            <person name="Amoako-Attah I."/>
            <person name="Bukari Y."/>
            <person name="Meinhardt L.W."/>
            <person name="Bailey B.A."/>
            <person name="Cohen S.P."/>
        </authorList>
    </citation>
    <scope>NUCLEOTIDE SEQUENCE [LARGE SCALE GENOMIC DNA]</scope>
    <source>
        <strain evidence="2 3">MS-2</strain>
    </source>
</reference>
<dbReference type="Proteomes" id="UP001437256">
    <property type="component" value="Unassembled WGS sequence"/>
</dbReference>
<feature type="compositionally biased region" description="Basic residues" evidence="1">
    <location>
        <begin position="362"/>
        <end position="373"/>
    </location>
</feature>
<evidence type="ECO:0000313" key="2">
    <source>
        <dbReference type="EMBL" id="KAL0061182.1"/>
    </source>
</evidence>
<comment type="caution">
    <text evidence="2">The sequence shown here is derived from an EMBL/GenBank/DDBJ whole genome shotgun (WGS) entry which is preliminary data.</text>
</comment>
<feature type="region of interest" description="Disordered" evidence="1">
    <location>
        <begin position="343"/>
        <end position="394"/>
    </location>
</feature>
<gene>
    <name evidence="2" type="ORF">AAF712_012002</name>
</gene>
<evidence type="ECO:0000313" key="3">
    <source>
        <dbReference type="Proteomes" id="UP001437256"/>
    </source>
</evidence>
<sequence length="690" mass="78145">MAIDLTAEDLRRNSRTFDTLNKSLTFEDGLTAVLSPETRHFVTSPNRSTIPHPPLGSTRDLYLRRDGFYGPDDPVQYPQPLNSNYTYLACVPTPPISMTDMYFDDLCMWEKDHRPSEFSIDDGHESRALSAFSTSINRLRQRTKALLLSQPAWKHRFVELDLTIDLCLHRLRSPSTISPRNLTRAVSELQRAWRTAVSIIDFVEIYQPRMMATSDLKEVYQGTPHDQSTIRSRMGAFVWTPKDATLLFRAKLPVYYVREYKDFDRQIILEVTSFHDLPVNNNAAIPSHPVVYVGQAGSDSKFAVIRAESIGCFNSPSPFENLHLANAYQSSYNLGSGSIISPTTSSSASTSAAPSSGPVRTSSKKKVGTKAKGKTGPPVPDPHEGFSDLPTDDPFTPPPILAWKDANVSINKSHPEKRVMLPGDNPRLKTVAPDPATLLRRTDPSRTDFLVQWAHIREPFFRRGRGGDEIEIPVPLRAGVWRKVLTARSHGLYTKTDLPKEKQAKWHQEATVWLRNLFNRYAPGIEPVASLEAKLDMAEGRKFVYEVSMLNFWYQIMALDELADSTIPVSSPAASEAISRLEQANHRRHRLQLIQAIFGTYDDPFTAVTTKNEAHIASDIWAVRFPALKAFWRIMESWPGEKPKVWNRGNDPNILQMAADGFLWEKSLVQFYVQTYYNFLGFPPVLPRRR</sequence>
<dbReference type="EMBL" id="JBBXMP010000145">
    <property type="protein sequence ID" value="KAL0061182.1"/>
    <property type="molecule type" value="Genomic_DNA"/>
</dbReference>
<proteinExistence type="predicted"/>
<feature type="compositionally biased region" description="Low complexity" evidence="1">
    <location>
        <begin position="343"/>
        <end position="358"/>
    </location>
</feature>
<accession>A0ABR2ZL52</accession>
<evidence type="ECO:0000256" key="1">
    <source>
        <dbReference type="SAM" id="MobiDB-lite"/>
    </source>
</evidence>
<keyword evidence="3" id="KW-1185">Reference proteome</keyword>
<organism evidence="2 3">
    <name type="scientific">Marasmius tenuissimus</name>
    <dbReference type="NCBI Taxonomy" id="585030"/>
    <lineage>
        <taxon>Eukaryota</taxon>
        <taxon>Fungi</taxon>
        <taxon>Dikarya</taxon>
        <taxon>Basidiomycota</taxon>
        <taxon>Agaricomycotina</taxon>
        <taxon>Agaricomycetes</taxon>
        <taxon>Agaricomycetidae</taxon>
        <taxon>Agaricales</taxon>
        <taxon>Marasmiineae</taxon>
        <taxon>Marasmiaceae</taxon>
        <taxon>Marasmius</taxon>
    </lineage>
</organism>